<protein>
    <submittedName>
        <fullName evidence="2">Uncharacterized protein</fullName>
    </submittedName>
</protein>
<feature type="compositionally biased region" description="Polar residues" evidence="1">
    <location>
        <begin position="252"/>
        <end position="267"/>
    </location>
</feature>
<evidence type="ECO:0000256" key="1">
    <source>
        <dbReference type="SAM" id="MobiDB-lite"/>
    </source>
</evidence>
<feature type="compositionally biased region" description="Polar residues" evidence="1">
    <location>
        <begin position="357"/>
        <end position="374"/>
    </location>
</feature>
<proteinExistence type="predicted"/>
<dbReference type="STRING" id="73230.A0A2B7Z622"/>
<dbReference type="EMBL" id="PDND01000282">
    <property type="protein sequence ID" value="PGH29035.1"/>
    <property type="molecule type" value="Genomic_DNA"/>
</dbReference>
<dbReference type="AlphaFoldDB" id="A0A2B7Z622"/>
<organism evidence="2 3">
    <name type="scientific">[Emmonsia] crescens</name>
    <dbReference type="NCBI Taxonomy" id="73230"/>
    <lineage>
        <taxon>Eukaryota</taxon>
        <taxon>Fungi</taxon>
        <taxon>Dikarya</taxon>
        <taxon>Ascomycota</taxon>
        <taxon>Pezizomycotina</taxon>
        <taxon>Eurotiomycetes</taxon>
        <taxon>Eurotiomycetidae</taxon>
        <taxon>Onygenales</taxon>
        <taxon>Ajellomycetaceae</taxon>
        <taxon>Emergomyces</taxon>
    </lineage>
</organism>
<feature type="region of interest" description="Disordered" evidence="1">
    <location>
        <begin position="467"/>
        <end position="488"/>
    </location>
</feature>
<feature type="compositionally biased region" description="Polar residues" evidence="1">
    <location>
        <begin position="393"/>
        <end position="404"/>
    </location>
</feature>
<feature type="region of interest" description="Disordered" evidence="1">
    <location>
        <begin position="160"/>
        <end position="213"/>
    </location>
</feature>
<sequence length="607" mass="66558">MSRPEKTPVVDCISAVVTTYLNATNLVERIKRANNRPFPEDALASLEISLALGPPIVQGQYDLDVKRIGQKYVYGDETAQENMKSILSSLQATLLVGLQRALMDNLDLDCGSLQASSDNSRVNSIVCLSQLGQRLGPSVLMSQVSILSPPAPGTVEMPAYGDLSDQESSRLSIAQSVSSGDTRSHTAPLLPPTVDSENISTAGDVVSPTTTDGSASLLADRRCSLPPYMSKGTIELPVNESETLDGNRHRYSVSSVPNNRNNGTQYPIPTIREASGEELLYSSSLTAPQSLGPRSFPTDVRPPGFEQQSQHTQYDSQHNQRSKEASNRLGIAPQTQPTTPPSSPSSNMWGFKHRHSVSTPDDMSRTLSMSNVRSNFLPGLRRRPPSMSGSSGTTASIAENDNNTNTLYLPNEGNKYAGFCKGAWKMQTGTQKAMRPDQRPSGMFSQILFWRCTKCNFEGPMNLSSDNPPSTTMHAPSFSRTTPLDQPSRSFDHRVRVHQATGIRYRWAFLAKSHAYCKKVPLTTDGSTCSYGCIYCCSERRGPAPIFGNVDSFMEHLRIHDGANVRGHVAMPEQELLNRTKCLMERLAHDWEEFDINIPPVLAEVQG</sequence>
<comment type="caution">
    <text evidence="2">The sequence shown here is derived from an EMBL/GenBank/DDBJ whole genome shotgun (WGS) entry which is preliminary data.</text>
</comment>
<reference evidence="2 3" key="1">
    <citation type="submission" date="2017-10" db="EMBL/GenBank/DDBJ databases">
        <title>Comparative genomics in systemic dimorphic fungi from Ajellomycetaceae.</title>
        <authorList>
            <person name="Munoz J.F."/>
            <person name="Mcewen J.G."/>
            <person name="Clay O.K."/>
            <person name="Cuomo C.A."/>
        </authorList>
    </citation>
    <scope>NUCLEOTIDE SEQUENCE [LARGE SCALE GENOMIC DNA]</scope>
    <source>
        <strain evidence="2 3">UAMH4076</strain>
    </source>
</reference>
<evidence type="ECO:0000313" key="2">
    <source>
        <dbReference type="EMBL" id="PGH29035.1"/>
    </source>
</evidence>
<dbReference type="Proteomes" id="UP000226031">
    <property type="component" value="Unassembled WGS sequence"/>
</dbReference>
<gene>
    <name evidence="2" type="ORF">GX50_08222</name>
</gene>
<feature type="region of interest" description="Disordered" evidence="1">
    <location>
        <begin position="236"/>
        <end position="268"/>
    </location>
</feature>
<feature type="compositionally biased region" description="Polar residues" evidence="1">
    <location>
        <begin position="195"/>
        <end position="213"/>
    </location>
</feature>
<dbReference type="VEuPathDB" id="FungiDB:EMCG_09125"/>
<feature type="region of interest" description="Disordered" evidence="1">
    <location>
        <begin position="286"/>
        <end position="404"/>
    </location>
</feature>
<name>A0A2B7Z622_9EURO</name>
<feature type="compositionally biased region" description="Polar residues" evidence="1">
    <location>
        <begin position="169"/>
        <end position="181"/>
    </location>
</feature>
<keyword evidence="3" id="KW-1185">Reference proteome</keyword>
<feature type="compositionally biased region" description="Polar residues" evidence="1">
    <location>
        <begin position="306"/>
        <end position="319"/>
    </location>
</feature>
<evidence type="ECO:0000313" key="3">
    <source>
        <dbReference type="Proteomes" id="UP000226031"/>
    </source>
</evidence>
<accession>A0A2B7Z622</accession>